<accession>A0A1J9P287</accession>
<gene>
    <name evidence="1" type="ORF">AJ78_08839</name>
</gene>
<dbReference type="OrthoDB" id="76567at2759"/>
<dbReference type="EMBL" id="LGRN01001015">
    <property type="protein sequence ID" value="OJD09954.1"/>
    <property type="molecule type" value="Genomic_DNA"/>
</dbReference>
<dbReference type="VEuPathDB" id="FungiDB:AJ78_08839"/>
<reference evidence="1 2" key="1">
    <citation type="submission" date="2015-07" db="EMBL/GenBank/DDBJ databases">
        <title>Emmonsia species relationships and genome sequence.</title>
        <authorList>
            <consortium name="The Broad Institute Genomics Platform"/>
            <person name="Cuomo C.A."/>
            <person name="Munoz J.F."/>
            <person name="Imamovic A."/>
            <person name="Priest M.E."/>
            <person name="Young S."/>
            <person name="Clay O.K."/>
            <person name="McEwen J.G."/>
        </authorList>
    </citation>
    <scope>NUCLEOTIDE SEQUENCE [LARGE SCALE GENOMIC DNA]</scope>
    <source>
        <strain evidence="1 2">UAMH 9510</strain>
    </source>
</reference>
<sequence>MGDPSGKRDGLRTGIITDDMKAPSAQSVFNAISRAVNNARQETDLTYDNIDASDASLIISSLDESPTIESALPRLSYNSLTRKLNVYIMPTRTHDSHQTWMVKEVVNMLNTNYITLAEFNELHFMTGTTIRGFQGPWAGSIKQPDMGIGPEGENFPTVVIESGWSESFPGLHRDMQLWLGGSVGKVELVILLKWTKIVGNFVKGMAEAWSLDSTGQERLLQSEIIFPEPQAGSVNQAINVTRGQLLGSRLPAGRNPSDIFGLSLSNLRTGTVTELRIDGYRPA</sequence>
<keyword evidence="2" id="KW-1185">Reference proteome</keyword>
<proteinExistence type="predicted"/>
<name>A0A1J9P287_9EURO</name>
<protein>
    <submittedName>
        <fullName evidence="1">Uncharacterized protein</fullName>
    </submittedName>
</protein>
<organism evidence="1 2">
    <name type="scientific">Emergomyces pasteurianus Ep9510</name>
    <dbReference type="NCBI Taxonomy" id="1447872"/>
    <lineage>
        <taxon>Eukaryota</taxon>
        <taxon>Fungi</taxon>
        <taxon>Dikarya</taxon>
        <taxon>Ascomycota</taxon>
        <taxon>Pezizomycotina</taxon>
        <taxon>Eurotiomycetes</taxon>
        <taxon>Eurotiomycetidae</taxon>
        <taxon>Onygenales</taxon>
        <taxon>Ajellomycetaceae</taxon>
        <taxon>Emergomyces</taxon>
    </lineage>
</organism>
<dbReference type="Proteomes" id="UP000182235">
    <property type="component" value="Unassembled WGS sequence"/>
</dbReference>
<dbReference type="AlphaFoldDB" id="A0A1J9P287"/>
<comment type="caution">
    <text evidence="1">The sequence shown here is derived from an EMBL/GenBank/DDBJ whole genome shotgun (WGS) entry which is preliminary data.</text>
</comment>
<evidence type="ECO:0000313" key="1">
    <source>
        <dbReference type="EMBL" id="OJD09954.1"/>
    </source>
</evidence>
<evidence type="ECO:0000313" key="2">
    <source>
        <dbReference type="Proteomes" id="UP000182235"/>
    </source>
</evidence>